<dbReference type="KEGG" id="psoj:PHYSODRAFT_304279"/>
<feature type="chain" id="PRO_5003472993" description="RxLR effector protein" evidence="1">
    <location>
        <begin position="25"/>
        <end position="169"/>
    </location>
</feature>
<keyword evidence="1" id="KW-0732">Signal</keyword>
<dbReference type="SMR" id="G4ZZF6"/>
<dbReference type="Proteomes" id="UP000002640">
    <property type="component" value="Unassembled WGS sequence"/>
</dbReference>
<reference evidence="2 3" key="1">
    <citation type="journal article" date="2006" name="Science">
        <title>Phytophthora genome sequences uncover evolutionary origins and mechanisms of pathogenesis.</title>
        <authorList>
            <person name="Tyler B.M."/>
            <person name="Tripathy S."/>
            <person name="Zhang X."/>
            <person name="Dehal P."/>
            <person name="Jiang R.H."/>
            <person name="Aerts A."/>
            <person name="Arredondo F.D."/>
            <person name="Baxter L."/>
            <person name="Bensasson D."/>
            <person name="Beynon J.L."/>
            <person name="Chapman J."/>
            <person name="Damasceno C.M."/>
            <person name="Dorrance A.E."/>
            <person name="Dou D."/>
            <person name="Dickerman A.W."/>
            <person name="Dubchak I.L."/>
            <person name="Garbelotto M."/>
            <person name="Gijzen M."/>
            <person name="Gordon S.G."/>
            <person name="Govers F."/>
            <person name="Grunwald N.J."/>
            <person name="Huang W."/>
            <person name="Ivors K.L."/>
            <person name="Jones R.W."/>
            <person name="Kamoun S."/>
            <person name="Krampis K."/>
            <person name="Lamour K.H."/>
            <person name="Lee M.K."/>
            <person name="McDonald W.H."/>
            <person name="Medina M."/>
            <person name="Meijer H.J."/>
            <person name="Nordberg E.K."/>
            <person name="Maclean D.J."/>
            <person name="Ospina-Giraldo M.D."/>
            <person name="Morris P.F."/>
            <person name="Phuntumart V."/>
            <person name="Putnam N.H."/>
            <person name="Rash S."/>
            <person name="Rose J.K."/>
            <person name="Sakihama Y."/>
            <person name="Salamov A.A."/>
            <person name="Savidor A."/>
            <person name="Scheuring C.F."/>
            <person name="Smith B.M."/>
            <person name="Sobral B.W."/>
            <person name="Terry A."/>
            <person name="Torto-Alalibo T.A."/>
            <person name="Win J."/>
            <person name="Xu Z."/>
            <person name="Zhang H."/>
            <person name="Grigoriev I.V."/>
            <person name="Rokhsar D.S."/>
            <person name="Boore J.L."/>
        </authorList>
    </citation>
    <scope>NUCLEOTIDE SEQUENCE [LARGE SCALE GENOMIC DNA]</scope>
    <source>
        <strain evidence="2 3">P6497</strain>
    </source>
</reference>
<dbReference type="RefSeq" id="XP_009533101.1">
    <property type="nucleotide sequence ID" value="XM_009534806.1"/>
</dbReference>
<dbReference type="GeneID" id="20642387"/>
<evidence type="ECO:0008006" key="4">
    <source>
        <dbReference type="Google" id="ProtNLM"/>
    </source>
</evidence>
<dbReference type="InParanoid" id="G4ZZF6"/>
<evidence type="ECO:0000313" key="2">
    <source>
        <dbReference type="EMBL" id="EGZ10356.1"/>
    </source>
</evidence>
<evidence type="ECO:0000256" key="1">
    <source>
        <dbReference type="SAM" id="SignalP"/>
    </source>
</evidence>
<dbReference type="AlphaFoldDB" id="G4ZZF6"/>
<feature type="signal peptide" evidence="1">
    <location>
        <begin position="1"/>
        <end position="24"/>
    </location>
</feature>
<gene>
    <name evidence="2" type="ORF">PHYSODRAFT_304279</name>
</gene>
<protein>
    <recommendedName>
        <fullName evidence="4">RxLR effector protein</fullName>
    </recommendedName>
</protein>
<proteinExistence type="predicted"/>
<dbReference type="EMBL" id="JH159158">
    <property type="protein sequence ID" value="EGZ10356.1"/>
    <property type="molecule type" value="Genomic_DNA"/>
</dbReference>
<accession>G4ZZF6</accession>
<evidence type="ECO:0000313" key="3">
    <source>
        <dbReference type="Proteomes" id="UP000002640"/>
    </source>
</evidence>
<sequence length="169" mass="19126">MRWGFSLLLVAAILVTWSHGLANAQQTNSLDTHRGLPDSEKITKAEIKSALKERMADPDVKLAVGELRSMIRKNPELAQAFKKNQVVEDRGFNLENPAVVKELKVVGGLLDDNWSLFREILTRQCLVVPITFDESTMEKCVLFPSTGTRSFEVKLSRKFHPEHSTRFAF</sequence>
<name>G4ZZF6_PHYSP</name>
<organism evidence="2 3">
    <name type="scientific">Phytophthora sojae (strain P6497)</name>
    <name type="common">Soybean stem and root rot agent</name>
    <name type="synonym">Phytophthora megasperma f. sp. glycines</name>
    <dbReference type="NCBI Taxonomy" id="1094619"/>
    <lineage>
        <taxon>Eukaryota</taxon>
        <taxon>Sar</taxon>
        <taxon>Stramenopiles</taxon>
        <taxon>Oomycota</taxon>
        <taxon>Peronosporomycetes</taxon>
        <taxon>Peronosporales</taxon>
        <taxon>Peronosporaceae</taxon>
        <taxon>Phytophthora</taxon>
    </lineage>
</organism>
<keyword evidence="3" id="KW-1185">Reference proteome</keyword>